<evidence type="ECO:0000313" key="3">
    <source>
        <dbReference type="Proteomes" id="UP001256588"/>
    </source>
</evidence>
<dbReference type="RefSeq" id="WP_310232730.1">
    <property type="nucleotide sequence ID" value="NZ_JAVDWO010000002.1"/>
</dbReference>
<accession>A0ABU1XT40</accession>
<name>A0ABU1XT40_9GAMM</name>
<keyword evidence="3" id="KW-1185">Reference proteome</keyword>
<dbReference type="Proteomes" id="UP001256588">
    <property type="component" value="Unassembled WGS sequence"/>
</dbReference>
<proteinExistence type="predicted"/>
<dbReference type="EMBL" id="JAVDWO010000002">
    <property type="protein sequence ID" value="MDR7191929.1"/>
    <property type="molecule type" value="Genomic_DNA"/>
</dbReference>
<evidence type="ECO:0000256" key="1">
    <source>
        <dbReference type="SAM" id="MobiDB-lite"/>
    </source>
</evidence>
<reference evidence="2 3" key="1">
    <citation type="submission" date="2023-07" db="EMBL/GenBank/DDBJ databases">
        <title>Sorghum-associated microbial communities from plants grown in Nebraska, USA.</title>
        <authorList>
            <person name="Schachtman D."/>
        </authorList>
    </citation>
    <scope>NUCLEOTIDE SEQUENCE [LARGE SCALE GENOMIC DNA]</scope>
    <source>
        <strain evidence="2 3">4099</strain>
    </source>
</reference>
<dbReference type="CDD" id="cd00118">
    <property type="entry name" value="LysM"/>
    <property type="match status" value="1"/>
</dbReference>
<gene>
    <name evidence="2" type="ORF">J2W68_000637</name>
</gene>
<dbReference type="InterPro" id="IPR018392">
    <property type="entry name" value="LysM"/>
</dbReference>
<evidence type="ECO:0008006" key="4">
    <source>
        <dbReference type="Google" id="ProtNLM"/>
    </source>
</evidence>
<feature type="region of interest" description="Disordered" evidence="1">
    <location>
        <begin position="14"/>
        <end position="35"/>
    </location>
</feature>
<protein>
    <recommendedName>
        <fullName evidence="4">LysM domain-containing protein</fullName>
    </recommendedName>
</protein>
<organism evidence="2 3">
    <name type="scientific">Luteimonas terrae</name>
    <dbReference type="NCBI Taxonomy" id="1530191"/>
    <lineage>
        <taxon>Bacteria</taxon>
        <taxon>Pseudomonadati</taxon>
        <taxon>Pseudomonadota</taxon>
        <taxon>Gammaproteobacteria</taxon>
        <taxon>Lysobacterales</taxon>
        <taxon>Lysobacteraceae</taxon>
        <taxon>Luteimonas</taxon>
    </lineage>
</organism>
<sequence>MTRIANALPLAESFARAGQNTPPPANSTLSRQGESLADIASRTGTAESALRTANPTLTPFDALPMGTTVTMPALAYEIATSDPVVMAGPGRGSDTLSPSETLDAIEGLPEPNVRDLPPQLPDDDKRQILQYRQDAQDAQILDMAETALADAEPPQLSDYSALPPATAQAEYQMALDQYNADIGELRDIVADIRQRQLEADPAFQALPETQQQAIIALLRDPEFQSLPVDQQQAVLSALRDPAFQTLPADQQQAVMAAMLAGEYYITGVSTVENHGFHSGDADAVCFDILIDGETTPVFMPVETDPTLNYHGLDEVASGLVALDPQSRERIERVDVNPGQNPADAYWEREYNMPGFRSYMTAGGEGIVSIYPTDNAQSQTSLNGGLQHEVGHIVSKQEFGDTDAGWAEWEAAMEADGQSVSDYADASRDEDFAETYKLYMSVIGTPEEAAAREQFPERFAILDEMTGNG</sequence>
<comment type="caution">
    <text evidence="2">The sequence shown here is derived from an EMBL/GenBank/DDBJ whole genome shotgun (WGS) entry which is preliminary data.</text>
</comment>
<evidence type="ECO:0000313" key="2">
    <source>
        <dbReference type="EMBL" id="MDR7191929.1"/>
    </source>
</evidence>
<dbReference type="SUPFAM" id="SSF55486">
    <property type="entry name" value="Metalloproteases ('zincins'), catalytic domain"/>
    <property type="match status" value="1"/>
</dbReference>